<comment type="similarity">
    <text evidence="1 7">Belongs to the annexin family.</text>
</comment>
<evidence type="ECO:0000256" key="6">
    <source>
        <dbReference type="ARBA" id="ARBA00037210"/>
    </source>
</evidence>
<keyword evidence="5 7" id="KW-0111">Calcium/phospholipid-binding</keyword>
<organism evidence="8 9">
    <name type="scientific">Clonorchis sinensis</name>
    <name type="common">Chinese liver fluke</name>
    <dbReference type="NCBI Taxonomy" id="79923"/>
    <lineage>
        <taxon>Eukaryota</taxon>
        <taxon>Metazoa</taxon>
        <taxon>Spiralia</taxon>
        <taxon>Lophotrochozoa</taxon>
        <taxon>Platyhelminthes</taxon>
        <taxon>Trematoda</taxon>
        <taxon>Digenea</taxon>
        <taxon>Opisthorchiida</taxon>
        <taxon>Opisthorchiata</taxon>
        <taxon>Opisthorchiidae</taxon>
        <taxon>Clonorchis</taxon>
    </lineage>
</organism>
<dbReference type="AlphaFoldDB" id="A0A3R7GUI9"/>
<dbReference type="InterPro" id="IPR018502">
    <property type="entry name" value="Annexin_repeat"/>
</dbReference>
<reference evidence="8 9" key="2">
    <citation type="journal article" date="2021" name="Genomics">
        <title>High-quality reference genome for Clonorchis sinensis.</title>
        <authorList>
            <person name="Young N.D."/>
            <person name="Stroehlein A.J."/>
            <person name="Kinkar L."/>
            <person name="Wang T."/>
            <person name="Sohn W.M."/>
            <person name="Chang B.C.H."/>
            <person name="Kaur P."/>
            <person name="Weisz D."/>
            <person name="Dudchenko O."/>
            <person name="Aiden E.L."/>
            <person name="Korhonen P.K."/>
            <person name="Gasser R.B."/>
        </authorList>
    </citation>
    <scope>NUCLEOTIDE SEQUENCE [LARGE SCALE GENOMIC DNA]</scope>
    <source>
        <strain evidence="8">Cs-k2</strain>
    </source>
</reference>
<dbReference type="GO" id="GO:0001786">
    <property type="term" value="F:phosphatidylserine binding"/>
    <property type="evidence" value="ECO:0007669"/>
    <property type="project" value="TreeGrafter"/>
</dbReference>
<dbReference type="Pfam" id="PF00191">
    <property type="entry name" value="Annexin"/>
    <property type="match status" value="3"/>
</dbReference>
<evidence type="ECO:0000256" key="3">
    <source>
        <dbReference type="ARBA" id="ARBA00022837"/>
    </source>
</evidence>
<dbReference type="GO" id="GO:0005886">
    <property type="term" value="C:plasma membrane"/>
    <property type="evidence" value="ECO:0007669"/>
    <property type="project" value="TreeGrafter"/>
</dbReference>
<evidence type="ECO:0000256" key="2">
    <source>
        <dbReference type="ARBA" id="ARBA00022737"/>
    </source>
</evidence>
<comment type="caution">
    <text evidence="8">The sequence shown here is derived from an EMBL/GenBank/DDBJ whole genome shotgun (WGS) entry which is preliminary data.</text>
</comment>
<name>A0A3R7GUI9_CLOSI</name>
<keyword evidence="2 7" id="KW-0677">Repeat</keyword>
<evidence type="ECO:0000313" key="8">
    <source>
        <dbReference type="EMBL" id="KAG5449895.1"/>
    </source>
</evidence>
<keyword evidence="9" id="KW-1185">Reference proteome</keyword>
<dbReference type="SUPFAM" id="SSF47874">
    <property type="entry name" value="Annexin"/>
    <property type="match status" value="1"/>
</dbReference>
<dbReference type="STRING" id="79923.A0A3R7GUI9"/>
<dbReference type="InterPro" id="IPR018252">
    <property type="entry name" value="Annexin_repeat_CS"/>
</dbReference>
<proteinExistence type="inferred from homology"/>
<dbReference type="PRINTS" id="PR00196">
    <property type="entry name" value="ANNEXIN"/>
</dbReference>
<keyword evidence="3 7" id="KW-0106">Calcium</keyword>
<accession>A0A3R7GUI9</accession>
<evidence type="ECO:0000256" key="1">
    <source>
        <dbReference type="ARBA" id="ARBA00007831"/>
    </source>
</evidence>
<dbReference type="InterPro" id="IPR037104">
    <property type="entry name" value="Annexin_sf"/>
</dbReference>
<dbReference type="OrthoDB" id="37886at2759"/>
<dbReference type="GO" id="GO:0005634">
    <property type="term" value="C:nucleus"/>
    <property type="evidence" value="ECO:0007669"/>
    <property type="project" value="TreeGrafter"/>
</dbReference>
<keyword evidence="4 7" id="KW-0041">Annexin</keyword>
<sequence length="357" mass="39878">MSCRCYYVGPDGESYNPSLKAPKTFDVEKDCIALREAMKGIGTDENAIIEILGHRNTEQRLKIRDHYKTMYGKDLIEKLKGELTGNFEKLVVMLLTDGPTIKAKALYDAMKGAGTKESVIIEILCTASNDEIAAIKQAYETFNFRRSWALTNRCLFDSSPAEASGTSRLSQKLMKRCNTLFIRLLKDLRQSSTDYSFLGADQTTGHSLMDAIDSETSGDFRDALMLTLSACILRLRAYSDLLACSMAGLGTNDSSLMRIIVTRCEIDLKDISRQFEADQGKSLAQPLTRRSVVRTPPLPLDFSCLGVDNLAVSQPSCNLWVAWQLGTERVLQLNDLRKISGRRFVLEQDRPIPSQCL</sequence>
<gene>
    <name evidence="8" type="ORF">CSKR_103667</name>
</gene>
<dbReference type="PROSITE" id="PS51897">
    <property type="entry name" value="ANNEXIN_2"/>
    <property type="match status" value="2"/>
</dbReference>
<evidence type="ECO:0000256" key="5">
    <source>
        <dbReference type="ARBA" id="ARBA00023302"/>
    </source>
</evidence>
<dbReference type="InterPro" id="IPR001464">
    <property type="entry name" value="Annexin"/>
</dbReference>
<dbReference type="GO" id="GO:0005737">
    <property type="term" value="C:cytoplasm"/>
    <property type="evidence" value="ECO:0007669"/>
    <property type="project" value="TreeGrafter"/>
</dbReference>
<dbReference type="Proteomes" id="UP000286415">
    <property type="component" value="Unassembled WGS sequence"/>
</dbReference>
<dbReference type="FunFam" id="1.10.220.10:FF:000004">
    <property type="entry name" value="Annexin"/>
    <property type="match status" value="1"/>
</dbReference>
<evidence type="ECO:0000256" key="7">
    <source>
        <dbReference type="RuleBase" id="RU003540"/>
    </source>
</evidence>
<dbReference type="PANTHER" id="PTHR10502">
    <property type="entry name" value="ANNEXIN"/>
    <property type="match status" value="1"/>
</dbReference>
<dbReference type="GO" id="GO:0005544">
    <property type="term" value="F:calcium-dependent phospholipid binding"/>
    <property type="evidence" value="ECO:0007669"/>
    <property type="project" value="UniProtKB-KW"/>
</dbReference>
<comment type="domain">
    <text evidence="7">A pair of annexin repeats may form one binding site for calcium and phospholipid.</text>
</comment>
<dbReference type="SMART" id="SM00335">
    <property type="entry name" value="ANX"/>
    <property type="match status" value="3"/>
</dbReference>
<dbReference type="EMBL" id="NIRI02000042">
    <property type="protein sequence ID" value="KAG5449895.1"/>
    <property type="molecule type" value="Genomic_DNA"/>
</dbReference>
<dbReference type="PROSITE" id="PS00223">
    <property type="entry name" value="ANNEXIN_1"/>
    <property type="match status" value="1"/>
</dbReference>
<comment type="function">
    <text evidence="6">Calcium/phospholipid-binding protein which promotes membrane fusion and is involved in exocytosis.</text>
</comment>
<dbReference type="PANTHER" id="PTHR10502:SF239">
    <property type="entry name" value="ANNEXIN A7"/>
    <property type="match status" value="1"/>
</dbReference>
<evidence type="ECO:0000256" key="4">
    <source>
        <dbReference type="ARBA" id="ARBA00023216"/>
    </source>
</evidence>
<dbReference type="InParanoid" id="A0A3R7GUI9"/>
<reference evidence="8 9" key="1">
    <citation type="journal article" date="2018" name="Biotechnol. Adv.">
        <title>Improved genomic resources and new bioinformatic workflow for the carcinogenic parasite Clonorchis sinensis: Biotechnological implications.</title>
        <authorList>
            <person name="Wang D."/>
            <person name="Korhonen P.K."/>
            <person name="Gasser R.B."/>
            <person name="Young N.D."/>
        </authorList>
    </citation>
    <scope>NUCLEOTIDE SEQUENCE [LARGE SCALE GENOMIC DNA]</scope>
    <source>
        <strain evidence="8">Cs-k2</strain>
    </source>
</reference>
<protein>
    <recommendedName>
        <fullName evidence="7">Annexin</fullName>
    </recommendedName>
</protein>
<dbReference type="GO" id="GO:0005509">
    <property type="term" value="F:calcium ion binding"/>
    <property type="evidence" value="ECO:0007669"/>
    <property type="project" value="InterPro"/>
</dbReference>
<dbReference type="Gene3D" id="1.10.220.10">
    <property type="entry name" value="Annexin"/>
    <property type="match status" value="3"/>
</dbReference>
<dbReference type="GO" id="GO:0032509">
    <property type="term" value="P:endosome transport via multivesicular body sorting pathway"/>
    <property type="evidence" value="ECO:0007669"/>
    <property type="project" value="TreeGrafter"/>
</dbReference>
<evidence type="ECO:0000313" key="9">
    <source>
        <dbReference type="Proteomes" id="UP000286415"/>
    </source>
</evidence>
<dbReference type="GO" id="GO:0012506">
    <property type="term" value="C:vesicle membrane"/>
    <property type="evidence" value="ECO:0007669"/>
    <property type="project" value="TreeGrafter"/>
</dbReference>